<reference evidence="8 9" key="1">
    <citation type="submission" date="2014-04" db="EMBL/GenBank/DDBJ databases">
        <title>Evolutionary Origins and Diversification of the Mycorrhizal Mutualists.</title>
        <authorList>
            <consortium name="DOE Joint Genome Institute"/>
            <consortium name="Mycorrhizal Genomics Consortium"/>
            <person name="Kohler A."/>
            <person name="Kuo A."/>
            <person name="Nagy L.G."/>
            <person name="Floudas D."/>
            <person name="Copeland A."/>
            <person name="Barry K.W."/>
            <person name="Cichocki N."/>
            <person name="Veneault-Fourrey C."/>
            <person name="LaButti K."/>
            <person name="Lindquist E.A."/>
            <person name="Lipzen A."/>
            <person name="Lundell T."/>
            <person name="Morin E."/>
            <person name="Murat C."/>
            <person name="Riley R."/>
            <person name="Ohm R."/>
            <person name="Sun H."/>
            <person name="Tunlid A."/>
            <person name="Henrissat B."/>
            <person name="Grigoriev I.V."/>
            <person name="Hibbett D.S."/>
            <person name="Martin F."/>
        </authorList>
    </citation>
    <scope>NUCLEOTIDE SEQUENCE [LARGE SCALE GENOMIC DNA]</scope>
    <source>
        <strain evidence="8 9">Koide BX008</strain>
    </source>
</reference>
<dbReference type="PANTHER" id="PTHR13605:SF4">
    <property type="entry name" value="ER MEMBRANE PROTEIN COMPLEX SUBUNIT 7"/>
    <property type="match status" value="1"/>
</dbReference>
<accession>A0A0C2XM85</accession>
<evidence type="ECO:0000256" key="3">
    <source>
        <dbReference type="ARBA" id="ARBA00022729"/>
    </source>
</evidence>
<evidence type="ECO:0000313" key="8">
    <source>
        <dbReference type="EMBL" id="KIL70656.1"/>
    </source>
</evidence>
<proteinExistence type="predicted"/>
<dbReference type="HOGENOM" id="CLU_073620_3_0_1"/>
<feature type="non-terminal residue" evidence="8">
    <location>
        <position position="1"/>
    </location>
</feature>
<feature type="domain" description="ER membrane protein complex subunit 7 beta-sandwich" evidence="7">
    <location>
        <begin position="22"/>
        <end position="135"/>
    </location>
</feature>
<evidence type="ECO:0000256" key="4">
    <source>
        <dbReference type="ARBA" id="ARBA00022989"/>
    </source>
</evidence>
<evidence type="ECO:0000313" key="9">
    <source>
        <dbReference type="Proteomes" id="UP000054549"/>
    </source>
</evidence>
<organism evidence="8 9">
    <name type="scientific">Amanita muscaria (strain Koide BX008)</name>
    <dbReference type="NCBI Taxonomy" id="946122"/>
    <lineage>
        <taxon>Eukaryota</taxon>
        <taxon>Fungi</taxon>
        <taxon>Dikarya</taxon>
        <taxon>Basidiomycota</taxon>
        <taxon>Agaricomycotina</taxon>
        <taxon>Agaricomycetes</taxon>
        <taxon>Agaricomycetidae</taxon>
        <taxon>Agaricales</taxon>
        <taxon>Pluteineae</taxon>
        <taxon>Amanitaceae</taxon>
        <taxon>Amanita</taxon>
    </lineage>
</organism>
<gene>
    <name evidence="8" type="ORF">M378DRAFT_66576</name>
</gene>
<evidence type="ECO:0000256" key="6">
    <source>
        <dbReference type="SAM" id="Phobius"/>
    </source>
</evidence>
<keyword evidence="9" id="KW-1185">Reference proteome</keyword>
<dbReference type="Proteomes" id="UP000054549">
    <property type="component" value="Unassembled WGS sequence"/>
</dbReference>
<keyword evidence="2 6" id="KW-0812">Transmembrane</keyword>
<dbReference type="InParanoid" id="A0A0C2XM85"/>
<evidence type="ECO:0000256" key="5">
    <source>
        <dbReference type="ARBA" id="ARBA00023136"/>
    </source>
</evidence>
<evidence type="ECO:0000256" key="1">
    <source>
        <dbReference type="ARBA" id="ARBA00004167"/>
    </source>
</evidence>
<dbReference type="OrthoDB" id="27095at2759"/>
<dbReference type="GO" id="GO:0072546">
    <property type="term" value="C:EMC complex"/>
    <property type="evidence" value="ECO:0007669"/>
    <property type="project" value="TreeGrafter"/>
</dbReference>
<dbReference type="EMBL" id="KN818223">
    <property type="protein sequence ID" value="KIL70656.1"/>
    <property type="molecule type" value="Genomic_DNA"/>
</dbReference>
<name>A0A0C2XM85_AMAMK</name>
<comment type="subcellular location">
    <subcellularLocation>
        <location evidence="1">Membrane</location>
        <topology evidence="1">Single-pass membrane protein</topology>
    </subcellularLocation>
</comment>
<dbReference type="PANTHER" id="PTHR13605">
    <property type="entry name" value="ER MEMBRANE PROTEIN COMPLEX SUBUNIT 7"/>
    <property type="match status" value="1"/>
</dbReference>
<keyword evidence="5 6" id="KW-0472">Membrane</keyword>
<dbReference type="InterPro" id="IPR039163">
    <property type="entry name" value="EMC7"/>
</dbReference>
<sequence>AVDVQGTIRWNEICPEIARLGQAKVVLDNGVYAGRVTRDGSFLMRVLPKGPDISPGTYILSVVAHDFTFDNVRIDVANSTATPEARPYIAGTPHNPPGQIQLPVPLVLTPRQKHVYFAPPGSFNLLSMFSNPMMLFAAVAACLVVGLPYVIKNLDPETLREIKERQERTQADQRVPSSDIRYLYIQNNSTLLTLS</sequence>
<dbReference type="STRING" id="946122.A0A0C2XM85"/>
<evidence type="ECO:0000259" key="7">
    <source>
        <dbReference type="Pfam" id="PF09430"/>
    </source>
</evidence>
<keyword evidence="3" id="KW-0732">Signal</keyword>
<evidence type="ECO:0000256" key="2">
    <source>
        <dbReference type="ARBA" id="ARBA00022692"/>
    </source>
</evidence>
<dbReference type="InterPro" id="IPR019008">
    <property type="entry name" value="Beta_sandwich_EMC7"/>
</dbReference>
<keyword evidence="4 6" id="KW-1133">Transmembrane helix</keyword>
<feature type="transmembrane region" description="Helical" evidence="6">
    <location>
        <begin position="133"/>
        <end position="151"/>
    </location>
</feature>
<dbReference type="Pfam" id="PF09430">
    <property type="entry name" value="EMC7_beta-sandw"/>
    <property type="match status" value="1"/>
</dbReference>
<dbReference type="FunCoup" id="A0A0C2XM85">
    <property type="interactions" value="71"/>
</dbReference>
<protein>
    <recommendedName>
        <fullName evidence="7">ER membrane protein complex subunit 7 beta-sandwich domain-containing protein</fullName>
    </recommendedName>
</protein>
<dbReference type="AlphaFoldDB" id="A0A0C2XM85"/>